<proteinExistence type="predicted"/>
<evidence type="ECO:0000313" key="2">
    <source>
        <dbReference type="EMBL" id="GIY93745.1"/>
    </source>
</evidence>
<feature type="compositionally biased region" description="Basic and acidic residues" evidence="1">
    <location>
        <begin position="67"/>
        <end position="76"/>
    </location>
</feature>
<dbReference type="Proteomes" id="UP001054945">
    <property type="component" value="Unassembled WGS sequence"/>
</dbReference>
<sequence length="76" mass="8608">MDGYLKCHPFLAEKEPALDERVVKGIPLLSNLTAWFKLSGSDIVDVWGSDIRFQNQGNWARNSPSEAEQKNSRMLT</sequence>
<protein>
    <submittedName>
        <fullName evidence="2">Uncharacterized protein</fullName>
    </submittedName>
</protein>
<dbReference type="AlphaFoldDB" id="A0AAV4XFD1"/>
<reference evidence="2 3" key="1">
    <citation type="submission" date="2021-06" db="EMBL/GenBank/DDBJ databases">
        <title>Caerostris extrusa draft genome.</title>
        <authorList>
            <person name="Kono N."/>
            <person name="Arakawa K."/>
        </authorList>
    </citation>
    <scope>NUCLEOTIDE SEQUENCE [LARGE SCALE GENOMIC DNA]</scope>
</reference>
<organism evidence="2 3">
    <name type="scientific">Caerostris extrusa</name>
    <name type="common">Bark spider</name>
    <name type="synonym">Caerostris bankana</name>
    <dbReference type="NCBI Taxonomy" id="172846"/>
    <lineage>
        <taxon>Eukaryota</taxon>
        <taxon>Metazoa</taxon>
        <taxon>Ecdysozoa</taxon>
        <taxon>Arthropoda</taxon>
        <taxon>Chelicerata</taxon>
        <taxon>Arachnida</taxon>
        <taxon>Araneae</taxon>
        <taxon>Araneomorphae</taxon>
        <taxon>Entelegynae</taxon>
        <taxon>Araneoidea</taxon>
        <taxon>Araneidae</taxon>
        <taxon>Caerostris</taxon>
    </lineage>
</organism>
<name>A0AAV4XFD1_CAEEX</name>
<evidence type="ECO:0000313" key="3">
    <source>
        <dbReference type="Proteomes" id="UP001054945"/>
    </source>
</evidence>
<evidence type="ECO:0000256" key="1">
    <source>
        <dbReference type="SAM" id="MobiDB-lite"/>
    </source>
</evidence>
<comment type="caution">
    <text evidence="2">The sequence shown here is derived from an EMBL/GenBank/DDBJ whole genome shotgun (WGS) entry which is preliminary data.</text>
</comment>
<accession>A0AAV4XFD1</accession>
<feature type="region of interest" description="Disordered" evidence="1">
    <location>
        <begin position="57"/>
        <end position="76"/>
    </location>
</feature>
<feature type="compositionally biased region" description="Polar residues" evidence="1">
    <location>
        <begin position="57"/>
        <end position="66"/>
    </location>
</feature>
<keyword evidence="3" id="KW-1185">Reference proteome</keyword>
<dbReference type="EMBL" id="BPLR01000297">
    <property type="protein sequence ID" value="GIY93745.1"/>
    <property type="molecule type" value="Genomic_DNA"/>
</dbReference>
<gene>
    <name evidence="2" type="ORF">CEXT_285681</name>
</gene>